<keyword evidence="3 4" id="KW-0315">Glutamine amidotransferase</keyword>
<comment type="pathway">
    <text evidence="1 4">Cofactor biosynthesis; adenosylcobalamin biosynthesis.</text>
</comment>
<dbReference type="HAMAP" id="MF_00028">
    <property type="entry name" value="CobQ"/>
    <property type="match status" value="1"/>
</dbReference>
<dbReference type="CDD" id="cd05389">
    <property type="entry name" value="CobQ_N"/>
    <property type="match status" value="1"/>
</dbReference>
<dbReference type="Pfam" id="PF07685">
    <property type="entry name" value="GATase_3"/>
    <property type="match status" value="1"/>
</dbReference>
<dbReference type="Pfam" id="PF01656">
    <property type="entry name" value="CbiA"/>
    <property type="match status" value="1"/>
</dbReference>
<keyword evidence="2 4" id="KW-0169">Cobalamin biosynthesis</keyword>
<evidence type="ECO:0000313" key="7">
    <source>
        <dbReference type="EMBL" id="AIY82504.1"/>
    </source>
</evidence>
<gene>
    <name evidence="4 7" type="primary">cobQ</name>
    <name evidence="7" type="ORF">U729_238</name>
</gene>
<dbReference type="RefSeq" id="WP_039310994.1">
    <property type="nucleotide sequence ID" value="NZ_CP006905.1"/>
</dbReference>
<accession>A0A0A7FS82</accession>
<dbReference type="NCBIfam" id="TIGR00313">
    <property type="entry name" value="cobQ"/>
    <property type="match status" value="1"/>
</dbReference>
<reference evidence="7 8" key="1">
    <citation type="journal article" date="2015" name="Infect. Genet. Evol.">
        <title>Genomic sequences of six botulinum neurotoxin-producing strains representing three clostridial species illustrate the mobility and diversity of botulinum neurotoxin genes.</title>
        <authorList>
            <person name="Smith T.J."/>
            <person name="Hill K.K."/>
            <person name="Xie G."/>
            <person name="Foley B.T."/>
            <person name="Williamson C.H."/>
            <person name="Foster J.T."/>
            <person name="Johnson S.L."/>
            <person name="Chertkov O."/>
            <person name="Teshima H."/>
            <person name="Gibbons H.S."/>
            <person name="Johnsky L.A."/>
            <person name="Karavis M.A."/>
            <person name="Smith L.A."/>
        </authorList>
    </citation>
    <scope>NUCLEOTIDE SEQUENCE [LARGE SCALE GENOMIC DNA]</scope>
    <source>
        <strain evidence="7">Sullivan</strain>
    </source>
</reference>
<dbReference type="NCBIfam" id="NF001989">
    <property type="entry name" value="PRK00784.1"/>
    <property type="match status" value="1"/>
</dbReference>
<evidence type="ECO:0000259" key="5">
    <source>
        <dbReference type="Pfam" id="PF01656"/>
    </source>
</evidence>
<dbReference type="PANTHER" id="PTHR21343:SF1">
    <property type="entry name" value="COBYRIC ACID SYNTHASE"/>
    <property type="match status" value="1"/>
</dbReference>
<dbReference type="InterPro" id="IPR047045">
    <property type="entry name" value="CobQ_N"/>
</dbReference>
<keyword evidence="7" id="KW-0436">Ligase</keyword>
<keyword evidence="8" id="KW-1185">Reference proteome</keyword>
<dbReference type="CDD" id="cd01750">
    <property type="entry name" value="GATase1_CobQ"/>
    <property type="match status" value="1"/>
</dbReference>
<evidence type="ECO:0000256" key="2">
    <source>
        <dbReference type="ARBA" id="ARBA00022573"/>
    </source>
</evidence>
<evidence type="ECO:0000313" key="8">
    <source>
        <dbReference type="Proteomes" id="UP000030635"/>
    </source>
</evidence>
<dbReference type="KEGG" id="cbv:U729_238"/>
<dbReference type="eggNOG" id="COG1492">
    <property type="taxonomic scope" value="Bacteria"/>
</dbReference>
<dbReference type="GO" id="GO:0015420">
    <property type="term" value="F:ABC-type vitamin B12 transporter activity"/>
    <property type="evidence" value="ECO:0007669"/>
    <property type="project" value="UniProtKB-UniRule"/>
</dbReference>
<dbReference type="InterPro" id="IPR027417">
    <property type="entry name" value="P-loop_NTPase"/>
</dbReference>
<dbReference type="GO" id="GO:0016874">
    <property type="term" value="F:ligase activity"/>
    <property type="evidence" value="ECO:0007669"/>
    <property type="project" value="UniProtKB-KW"/>
</dbReference>
<feature type="active site" evidence="4">
    <location>
        <position position="426"/>
    </location>
</feature>
<evidence type="ECO:0000256" key="4">
    <source>
        <dbReference type="HAMAP-Rule" id="MF_00028"/>
    </source>
</evidence>
<dbReference type="STRING" id="1561.NPD11_2747"/>
<feature type="active site" description="Nucleophile" evidence="4">
    <location>
        <position position="329"/>
    </location>
</feature>
<dbReference type="EMBL" id="CP006905">
    <property type="protein sequence ID" value="AIY82504.1"/>
    <property type="molecule type" value="Genomic_DNA"/>
</dbReference>
<evidence type="ECO:0000256" key="3">
    <source>
        <dbReference type="ARBA" id="ARBA00022962"/>
    </source>
</evidence>
<dbReference type="SUPFAM" id="SSF52540">
    <property type="entry name" value="P-loop containing nucleoside triphosphate hydrolases"/>
    <property type="match status" value="1"/>
</dbReference>
<dbReference type="Gene3D" id="3.40.50.300">
    <property type="entry name" value="P-loop containing nucleotide triphosphate hydrolases"/>
    <property type="match status" value="1"/>
</dbReference>
<dbReference type="Proteomes" id="UP000030635">
    <property type="component" value="Chromosome"/>
</dbReference>
<comment type="function">
    <text evidence="4">Catalyzes amidations at positions B, D, E, and G on adenosylcobyrinic A,C-diamide. NH(2) groups are provided by glutamine, and one molecule of ATP is hydrogenolyzed for each amidation.</text>
</comment>
<feature type="domain" description="CobQ/CobB/MinD/ParA nucleotide binding" evidence="5">
    <location>
        <begin position="5"/>
        <end position="226"/>
    </location>
</feature>
<dbReference type="InterPro" id="IPR004459">
    <property type="entry name" value="CobQ_synth"/>
</dbReference>
<dbReference type="PROSITE" id="PS51274">
    <property type="entry name" value="GATASE_COBBQ"/>
    <property type="match status" value="1"/>
</dbReference>
<dbReference type="PANTHER" id="PTHR21343">
    <property type="entry name" value="DETHIOBIOTIN SYNTHETASE"/>
    <property type="match status" value="1"/>
</dbReference>
<dbReference type="Gene3D" id="3.40.50.880">
    <property type="match status" value="1"/>
</dbReference>
<dbReference type="InterPro" id="IPR033949">
    <property type="entry name" value="CobQ_GATase1"/>
</dbReference>
<feature type="domain" description="CobB/CobQ-like glutamine amidotransferase" evidence="6">
    <location>
        <begin position="250"/>
        <end position="434"/>
    </location>
</feature>
<sequence length="484" mass="54417">MTKKIMLLGTASSVGKSTIATAFCRYFKEKGYNVAPYKALNISLNSFVTEEGDEIGRSQVVQAEACNIKPKEYMNPILMKPSGNFKTQVIVRGKVYCNMDAYKYEDLNKYLKEAAKEAFIDISKDHDLIVLEGSGSCSEINLRKTDIANMHTAKATDSNVILVADIDRGGVFASIVGTLNVLSEDERKRVKGIIINKFRGKKEYFKNAMKQIEEMTGVKVLGVMPHFKLDIEEEDGATDNIKNTKGEGVDIAVIRLPHMSNFTDFNSLAIMENVNVRYVDNIADLEGANMIIIPGSKNTIEDLRFIKKNGFNHAINYFKHRGALIFGICGGYQILGNVIKDPLEVEGKASEEEGLKLLDMWTYFEKEKTTKQVNTKDIYGNEVSGYEIHNGVSICKNEANVWIRDSEGNVVGMKNEDSTVYGTYLHGIFDEGNFGVNIINKLKEKLDIKKDNDIDYASYKIEQYDKLCEILKENIDMEYVESIL</sequence>
<dbReference type="InterPro" id="IPR029062">
    <property type="entry name" value="Class_I_gatase-like"/>
</dbReference>
<evidence type="ECO:0000259" key="6">
    <source>
        <dbReference type="Pfam" id="PF07685"/>
    </source>
</evidence>
<dbReference type="AlphaFoldDB" id="A0A0A7FS82"/>
<dbReference type="SUPFAM" id="SSF52317">
    <property type="entry name" value="Class I glutamine amidotransferase-like"/>
    <property type="match status" value="1"/>
</dbReference>
<dbReference type="UniPathway" id="UPA00148"/>
<dbReference type="HOGENOM" id="CLU_019250_2_2_9"/>
<organism evidence="7 8">
    <name type="scientific">Clostridium baratii str. Sullivan</name>
    <dbReference type="NCBI Taxonomy" id="1415775"/>
    <lineage>
        <taxon>Bacteria</taxon>
        <taxon>Bacillati</taxon>
        <taxon>Bacillota</taxon>
        <taxon>Clostridia</taxon>
        <taxon>Eubacteriales</taxon>
        <taxon>Clostridiaceae</taxon>
        <taxon>Clostridium</taxon>
    </lineage>
</organism>
<dbReference type="InterPro" id="IPR011698">
    <property type="entry name" value="GATase_3"/>
</dbReference>
<name>A0A0A7FS82_9CLOT</name>
<protein>
    <recommendedName>
        <fullName evidence="4">Cobyric acid synthase</fullName>
    </recommendedName>
</protein>
<proteinExistence type="inferred from homology"/>
<comment type="similarity">
    <text evidence="4">Belongs to the CobB/CobQ family. CobQ subfamily.</text>
</comment>
<evidence type="ECO:0000256" key="1">
    <source>
        <dbReference type="ARBA" id="ARBA00004953"/>
    </source>
</evidence>
<dbReference type="InterPro" id="IPR002586">
    <property type="entry name" value="CobQ/CobB/MinD/ParA_Nub-bd_dom"/>
</dbReference>
<dbReference type="GO" id="GO:0009236">
    <property type="term" value="P:cobalamin biosynthetic process"/>
    <property type="evidence" value="ECO:0007669"/>
    <property type="project" value="UniProtKB-UniRule"/>
</dbReference>